<organism evidence="1 2">
    <name type="scientific">SAR86 cluster bacterium</name>
    <dbReference type="NCBI Taxonomy" id="2030880"/>
    <lineage>
        <taxon>Bacteria</taxon>
        <taxon>Pseudomonadati</taxon>
        <taxon>Pseudomonadota</taxon>
        <taxon>Gammaproteobacteria</taxon>
        <taxon>SAR86 cluster</taxon>
    </lineage>
</organism>
<comment type="caution">
    <text evidence="1">The sequence shown here is derived from an EMBL/GenBank/DDBJ whole genome shotgun (WGS) entry which is preliminary data.</text>
</comment>
<gene>
    <name evidence="1" type="ORF">EVA92_01645</name>
</gene>
<protein>
    <submittedName>
        <fullName evidence="1">Uncharacterized protein</fullName>
    </submittedName>
</protein>
<dbReference type="EMBL" id="SHBE01000002">
    <property type="protein sequence ID" value="RZO26879.1"/>
    <property type="molecule type" value="Genomic_DNA"/>
</dbReference>
<name>A0A520N092_9GAMM</name>
<reference evidence="1 2" key="1">
    <citation type="submission" date="2019-02" db="EMBL/GenBank/DDBJ databases">
        <title>Prokaryotic population dynamics and viral predation in marine succession experiment using metagenomics: the confinement effect.</title>
        <authorList>
            <person name="Haro-Moreno J.M."/>
            <person name="Rodriguez-Valera F."/>
            <person name="Lopez-Perez M."/>
        </authorList>
    </citation>
    <scope>NUCLEOTIDE SEQUENCE [LARGE SCALE GENOMIC DNA]</scope>
    <source>
        <strain evidence="1">MED-G159</strain>
    </source>
</reference>
<dbReference type="Proteomes" id="UP000315825">
    <property type="component" value="Unassembled WGS sequence"/>
</dbReference>
<evidence type="ECO:0000313" key="2">
    <source>
        <dbReference type="Proteomes" id="UP000315825"/>
    </source>
</evidence>
<evidence type="ECO:0000313" key="1">
    <source>
        <dbReference type="EMBL" id="RZO26879.1"/>
    </source>
</evidence>
<sequence length="112" mass="12694">MFKISTFLPLIFCTLVFANCEDEYVDGVGWKKIYYPSDGSPPTEAVGRCQNEEEKLLTLVALGLVGWFVYENFSTELSIYSSSNIDVLPLDSIHISIPANPELKITLFEFRF</sequence>
<dbReference type="AlphaFoldDB" id="A0A520N092"/>
<accession>A0A520N092</accession>
<proteinExistence type="predicted"/>